<keyword evidence="7" id="KW-1185">Reference proteome</keyword>
<keyword evidence="3" id="KW-0238">DNA-binding</keyword>
<proteinExistence type="inferred from homology"/>
<organism evidence="6 7">
    <name type="scientific">Caproiciproducens faecalis</name>
    <dbReference type="NCBI Taxonomy" id="2820301"/>
    <lineage>
        <taxon>Bacteria</taxon>
        <taxon>Bacillati</taxon>
        <taxon>Bacillota</taxon>
        <taxon>Clostridia</taxon>
        <taxon>Eubacteriales</taxon>
        <taxon>Acutalibacteraceae</taxon>
        <taxon>Caproiciproducens</taxon>
    </lineage>
</organism>
<dbReference type="EMBL" id="JAGFNZ010000003">
    <property type="protein sequence ID" value="MBW7573207.1"/>
    <property type="molecule type" value="Genomic_DNA"/>
</dbReference>
<feature type="domain" description="HTH lysR-type" evidence="5">
    <location>
        <begin position="39"/>
        <end position="96"/>
    </location>
</feature>
<name>A0ABS7DPK6_9FIRM</name>
<dbReference type="InterPro" id="IPR036388">
    <property type="entry name" value="WH-like_DNA-bd_sf"/>
</dbReference>
<dbReference type="Proteomes" id="UP000719942">
    <property type="component" value="Unassembled WGS sequence"/>
</dbReference>
<dbReference type="RefSeq" id="WP_219965597.1">
    <property type="nucleotide sequence ID" value="NZ_JAGFNZ010000003.1"/>
</dbReference>
<comment type="caution">
    <text evidence="6">The sequence shown here is derived from an EMBL/GenBank/DDBJ whole genome shotgun (WGS) entry which is preliminary data.</text>
</comment>
<dbReference type="CDD" id="cd05466">
    <property type="entry name" value="PBP2_LTTR_substrate"/>
    <property type="match status" value="1"/>
</dbReference>
<evidence type="ECO:0000313" key="6">
    <source>
        <dbReference type="EMBL" id="MBW7573207.1"/>
    </source>
</evidence>
<dbReference type="Pfam" id="PF00126">
    <property type="entry name" value="HTH_1"/>
    <property type="match status" value="1"/>
</dbReference>
<gene>
    <name evidence="6" type="ORF">J5W02_10325</name>
</gene>
<keyword evidence="2" id="KW-0805">Transcription regulation</keyword>
<dbReference type="SUPFAM" id="SSF46785">
    <property type="entry name" value="Winged helix' DNA-binding domain"/>
    <property type="match status" value="1"/>
</dbReference>
<dbReference type="Gene3D" id="3.40.190.290">
    <property type="match status" value="1"/>
</dbReference>
<keyword evidence="4" id="KW-0804">Transcription</keyword>
<dbReference type="PROSITE" id="PS50931">
    <property type="entry name" value="HTH_LYSR"/>
    <property type="match status" value="1"/>
</dbReference>
<evidence type="ECO:0000256" key="1">
    <source>
        <dbReference type="ARBA" id="ARBA00009437"/>
    </source>
</evidence>
<dbReference type="InterPro" id="IPR005119">
    <property type="entry name" value="LysR_subst-bd"/>
</dbReference>
<evidence type="ECO:0000259" key="5">
    <source>
        <dbReference type="PROSITE" id="PS50931"/>
    </source>
</evidence>
<dbReference type="InterPro" id="IPR036390">
    <property type="entry name" value="WH_DNA-bd_sf"/>
</dbReference>
<protein>
    <submittedName>
        <fullName evidence="6">LysR family transcriptional regulator</fullName>
    </submittedName>
</protein>
<dbReference type="InterPro" id="IPR000847">
    <property type="entry name" value="LysR_HTH_N"/>
</dbReference>
<evidence type="ECO:0000256" key="3">
    <source>
        <dbReference type="ARBA" id="ARBA00023125"/>
    </source>
</evidence>
<reference evidence="6 7" key="1">
    <citation type="submission" date="2021-03" db="EMBL/GenBank/DDBJ databases">
        <title>Caproiciproducens sp. nov. isolated from feces of cow.</title>
        <authorList>
            <person name="Choi J.-Y."/>
        </authorList>
    </citation>
    <scope>NUCLEOTIDE SEQUENCE [LARGE SCALE GENOMIC DNA]</scope>
    <source>
        <strain evidence="6 7">AGMB10547</strain>
    </source>
</reference>
<dbReference type="Gene3D" id="1.10.10.10">
    <property type="entry name" value="Winged helix-like DNA-binding domain superfamily/Winged helix DNA-binding domain"/>
    <property type="match status" value="1"/>
</dbReference>
<accession>A0ABS7DPK6</accession>
<evidence type="ECO:0000313" key="7">
    <source>
        <dbReference type="Proteomes" id="UP000719942"/>
    </source>
</evidence>
<sequence>MIPGVVLLYSDNRNISNTIGIILNIVSQLYWGIAKKMNFNPRSIPYVQAIAEERSISKAAERLYISQPSLSQYILRLEREIGVPLFDRSNVPITLTYAGERYLEAANEFLKIEENISREMDDISQSRRGRICVGVSAFRGGVIVPPIFSRFKKAYPDVELKLVESSNNNNLLDLVQEGKADFAFVSSINEDVQSIKLLDEKVLLAAHANVFSETQRDKMLSVNLLDLKEEPFILLTPGKGIRMIADRIFADYGFHPKIAYETRSIEIAFRLAEADQGCTFIVESYYMNQKTTAINCFHLDRGNYSYPLYLCYKKDAYLSKSMIYFVELSKMLIDNASRSHMRIR</sequence>
<evidence type="ECO:0000256" key="2">
    <source>
        <dbReference type="ARBA" id="ARBA00023015"/>
    </source>
</evidence>
<evidence type="ECO:0000256" key="4">
    <source>
        <dbReference type="ARBA" id="ARBA00023163"/>
    </source>
</evidence>
<dbReference type="InterPro" id="IPR050950">
    <property type="entry name" value="HTH-type_LysR_regulators"/>
</dbReference>
<dbReference type="Pfam" id="PF03466">
    <property type="entry name" value="LysR_substrate"/>
    <property type="match status" value="1"/>
</dbReference>
<dbReference type="PANTHER" id="PTHR30419">
    <property type="entry name" value="HTH-TYPE TRANSCRIPTIONAL REGULATOR YBHD"/>
    <property type="match status" value="1"/>
</dbReference>
<comment type="similarity">
    <text evidence="1">Belongs to the LysR transcriptional regulatory family.</text>
</comment>
<dbReference type="SUPFAM" id="SSF53850">
    <property type="entry name" value="Periplasmic binding protein-like II"/>
    <property type="match status" value="1"/>
</dbReference>
<dbReference type="PRINTS" id="PR00039">
    <property type="entry name" value="HTHLYSR"/>
</dbReference>